<feature type="region of interest" description="Disordered" evidence="3">
    <location>
        <begin position="1"/>
        <end position="22"/>
    </location>
</feature>
<dbReference type="eggNOG" id="KOG1117">
    <property type="taxonomic scope" value="Eukaryota"/>
</dbReference>
<dbReference type="Proteomes" id="UP000018468">
    <property type="component" value="Linkage group LG7"/>
</dbReference>
<sequence length="879" mass="98171">MRQEKDENIQYPSLQSSDAAVQSDQGLISWVEGSPACSDPPSAVQNRQQKCKAPRVATIRVSRRKQTGVEWQASAQAEEAPVRDSVVSRSSWLEVWQGRRHRVLWVTLDGKLLSLWKKRTDKFTEVVLHVSCITNVQSLEKGRFSISTPKKHFEFMANNEAVRDGWVRSLHASRGQKPQEAPQQCSTLVMKDPRAKVYGAVFGHELWIYHSKEDFANGVGMFYISMDVAQVKQTGRRNFSLITPYKTFSFQADSSREQAVWLASLTQVIRNALSCSEVAQHIWASPWNKVCADCGSANPEWASINLLTVICDACAGQHRSMGTSVSKVRSLKMDRKVWTEPLIQLFVLYGNKAANEVWGYNVPAAEQILADATPNERRAFVLAKYSKGLYRRAHPLACSQELLNKRLCEVVTGPDVSETLSLLCSGARVMCQTGDPQCPSPISLAERAGQALQTELLRHNEYTEAPPCNQQPAKQEHRSSAVADPPQAPSDEELHGKLEDDQFLFSEENDSAACDVLDLKEVISIFDCSSGPTHEFEMLTLRDRMQCVAPTQEVLSSHMQHIMKVLLPWPVPSSELDGVRAFTRVSLREGGRLEHREVWAALRNNELLLYSTRGRQREKVLLTSSFRCSKFPADVDAAENTIELVTVDRCLSLQFELQRPCQCWNMLLKILALTAAGAGRGAPLYPAASSLWSEVPAAIEKCISHITQHGLTVEGIYRRCGTALKISKLVELLNSAPNKVQFDPGESGVLDAAGALKLCLRQQVELIPQSHMSFWVQAAAHPVEAERLTAYRRGLDSLSAGQRAILKVLFEHLYQVQLYSHVNRMTPQNLALVFVPTVFRDYGMSTDMVRLTRELIVHYTLIFQGGALVETGNFVVTAL</sequence>
<dbReference type="HOGENOM" id="CLU_008887_0_0_1"/>
<keyword evidence="8" id="KW-1185">Reference proteome</keyword>
<dbReference type="GO" id="GO:0005547">
    <property type="term" value="F:phosphatidylinositol-3,4,5-trisphosphate binding"/>
    <property type="evidence" value="ECO:0000318"/>
    <property type="project" value="GO_Central"/>
</dbReference>
<dbReference type="InterPro" id="IPR011993">
    <property type="entry name" value="PH-like_dom_sf"/>
</dbReference>
<feature type="domain" description="Rho-GAP" evidence="6">
    <location>
        <begin position="682"/>
        <end position="863"/>
    </location>
</feature>
<dbReference type="STRING" id="7918.ENSLOCP00000018703"/>
<keyword evidence="2" id="KW-0479">Metal-binding</keyword>
<dbReference type="SMART" id="SM00105">
    <property type="entry name" value="ArfGap"/>
    <property type="match status" value="1"/>
</dbReference>
<keyword evidence="2" id="KW-0863">Zinc-finger</keyword>
<reference evidence="8" key="1">
    <citation type="submission" date="2011-12" db="EMBL/GenBank/DDBJ databases">
        <title>The Draft Genome of Lepisosteus oculatus.</title>
        <authorList>
            <consortium name="The Broad Institute Genome Assembly &amp; Analysis Group"/>
            <consortium name="Computational R&amp;D Group"/>
            <consortium name="and Sequencing Platform"/>
            <person name="Di Palma F."/>
            <person name="Alfoldi J."/>
            <person name="Johnson J."/>
            <person name="Berlin A."/>
            <person name="Gnerre S."/>
            <person name="Jaffe D."/>
            <person name="MacCallum I."/>
            <person name="Young S."/>
            <person name="Walker B.J."/>
            <person name="Lander E.S."/>
            <person name="Lindblad-Toh K."/>
        </authorList>
    </citation>
    <scope>NUCLEOTIDE SEQUENCE [LARGE SCALE GENOMIC DNA]</scope>
</reference>
<dbReference type="SMART" id="SM00324">
    <property type="entry name" value="RhoGAP"/>
    <property type="match status" value="1"/>
</dbReference>
<dbReference type="Pfam" id="PF01412">
    <property type="entry name" value="ArfGap"/>
    <property type="match status" value="1"/>
</dbReference>
<dbReference type="PRINTS" id="PR00405">
    <property type="entry name" value="REVINTRACTNG"/>
</dbReference>
<dbReference type="Ensembl" id="ENSLOCT00000018735.1">
    <property type="protein sequence ID" value="ENSLOCP00000018703.1"/>
    <property type="gene ID" value="ENSLOCG00000015199.1"/>
</dbReference>
<dbReference type="Gene3D" id="2.30.29.30">
    <property type="entry name" value="Pleckstrin-homology domain (PH domain)/Phosphotyrosine-binding domain (PTB)"/>
    <property type="match status" value="2"/>
</dbReference>
<evidence type="ECO:0000256" key="3">
    <source>
        <dbReference type="SAM" id="MobiDB-lite"/>
    </source>
</evidence>
<dbReference type="InterPro" id="IPR001164">
    <property type="entry name" value="ArfGAP_dom"/>
</dbReference>
<dbReference type="InterPro" id="IPR038508">
    <property type="entry name" value="ArfGAP_dom_sf"/>
</dbReference>
<dbReference type="GO" id="GO:0005737">
    <property type="term" value="C:cytoplasm"/>
    <property type="evidence" value="ECO:0000318"/>
    <property type="project" value="GO_Central"/>
</dbReference>
<organism evidence="7 8">
    <name type="scientific">Lepisosteus oculatus</name>
    <name type="common">Spotted gar</name>
    <dbReference type="NCBI Taxonomy" id="7918"/>
    <lineage>
        <taxon>Eukaryota</taxon>
        <taxon>Metazoa</taxon>
        <taxon>Chordata</taxon>
        <taxon>Craniata</taxon>
        <taxon>Vertebrata</taxon>
        <taxon>Euteleostomi</taxon>
        <taxon>Actinopterygii</taxon>
        <taxon>Neopterygii</taxon>
        <taxon>Holostei</taxon>
        <taxon>Semionotiformes</taxon>
        <taxon>Lepisosteidae</taxon>
        <taxon>Lepisosteus</taxon>
    </lineage>
</organism>
<dbReference type="InterPro" id="IPR008936">
    <property type="entry name" value="Rho_GTPase_activation_prot"/>
</dbReference>
<dbReference type="SMART" id="SM00233">
    <property type="entry name" value="PH"/>
    <property type="match status" value="3"/>
</dbReference>
<dbReference type="GO" id="GO:0031344">
    <property type="term" value="P:regulation of cell projection organization"/>
    <property type="evidence" value="ECO:0000318"/>
    <property type="project" value="GO_Central"/>
</dbReference>
<accession>W5NDJ4</accession>
<evidence type="ECO:0000259" key="5">
    <source>
        <dbReference type="PROSITE" id="PS50115"/>
    </source>
</evidence>
<dbReference type="PROSITE" id="PS50115">
    <property type="entry name" value="ARFGAP"/>
    <property type="match status" value="1"/>
</dbReference>
<reference evidence="7" key="3">
    <citation type="submission" date="2025-09" db="UniProtKB">
        <authorList>
            <consortium name="Ensembl"/>
        </authorList>
    </citation>
    <scope>IDENTIFICATION</scope>
</reference>
<evidence type="ECO:0000259" key="4">
    <source>
        <dbReference type="PROSITE" id="PS50003"/>
    </source>
</evidence>
<dbReference type="GO" id="GO:0005096">
    <property type="term" value="F:GTPase activator activity"/>
    <property type="evidence" value="ECO:0000318"/>
    <property type="project" value="GO_Central"/>
</dbReference>
<feature type="domain" description="Arf-GAP" evidence="5">
    <location>
        <begin position="276"/>
        <end position="400"/>
    </location>
</feature>
<dbReference type="AlphaFoldDB" id="W5NDJ4"/>
<evidence type="ECO:0008006" key="9">
    <source>
        <dbReference type="Google" id="ProtNLM"/>
    </source>
</evidence>
<dbReference type="GO" id="GO:0008270">
    <property type="term" value="F:zinc ion binding"/>
    <property type="evidence" value="ECO:0007669"/>
    <property type="project" value="UniProtKB-KW"/>
</dbReference>
<dbReference type="Bgee" id="ENSLOCG00000015199">
    <property type="expression patterns" value="Expressed in liver and 8 other cell types or tissues"/>
</dbReference>
<evidence type="ECO:0000259" key="6">
    <source>
        <dbReference type="PROSITE" id="PS50238"/>
    </source>
</evidence>
<evidence type="ECO:0000313" key="7">
    <source>
        <dbReference type="Ensembl" id="ENSLOCP00000018703.1"/>
    </source>
</evidence>
<dbReference type="GO" id="GO:0032956">
    <property type="term" value="P:regulation of actin cytoskeleton organization"/>
    <property type="evidence" value="ECO:0000318"/>
    <property type="project" value="GO_Central"/>
</dbReference>
<dbReference type="InParanoid" id="W5NDJ4"/>
<dbReference type="InterPro" id="IPR001849">
    <property type="entry name" value="PH_domain"/>
</dbReference>
<reference evidence="7" key="2">
    <citation type="submission" date="2025-08" db="UniProtKB">
        <authorList>
            <consortium name="Ensembl"/>
        </authorList>
    </citation>
    <scope>IDENTIFICATION</scope>
</reference>
<dbReference type="PANTHER" id="PTHR45899">
    <property type="entry name" value="RHO GTPASE ACTIVATING PROTEIN AT 15B, ISOFORM C"/>
    <property type="match status" value="1"/>
</dbReference>
<protein>
    <recommendedName>
        <fullName evidence="9">ArfGAP with RhoGAP domain, ankyrin repeat and PH domain 1</fullName>
    </recommendedName>
</protein>
<dbReference type="Gene3D" id="1.10.220.150">
    <property type="entry name" value="Arf GTPase activating protein"/>
    <property type="match status" value="1"/>
</dbReference>
<dbReference type="InterPro" id="IPR037278">
    <property type="entry name" value="ARFGAP/RecO"/>
</dbReference>
<feature type="compositionally biased region" description="Polar residues" evidence="3">
    <location>
        <begin position="10"/>
        <end position="22"/>
    </location>
</feature>
<evidence type="ECO:0000256" key="2">
    <source>
        <dbReference type="PROSITE-ProRule" id="PRU00288"/>
    </source>
</evidence>
<keyword evidence="1" id="KW-0343">GTPase activation</keyword>
<keyword evidence="2" id="KW-0862">Zinc</keyword>
<dbReference type="SUPFAM" id="SSF50729">
    <property type="entry name" value="PH domain-like"/>
    <property type="match status" value="2"/>
</dbReference>
<proteinExistence type="predicted"/>
<dbReference type="FunCoup" id="W5NDJ4">
    <property type="interactions" value="110"/>
</dbReference>
<dbReference type="GO" id="GO:0007165">
    <property type="term" value="P:signal transduction"/>
    <property type="evidence" value="ECO:0007669"/>
    <property type="project" value="InterPro"/>
</dbReference>
<dbReference type="InterPro" id="IPR052227">
    <property type="entry name" value="Arf-Rho-GAP_ANK-PH_domain"/>
</dbReference>
<name>W5NDJ4_LEPOC</name>
<feature type="region of interest" description="Disordered" evidence="3">
    <location>
        <begin position="464"/>
        <end position="493"/>
    </location>
</feature>
<dbReference type="EMBL" id="AHAT01017019">
    <property type="status" value="NOT_ANNOTATED_CDS"/>
    <property type="molecule type" value="Genomic_DNA"/>
</dbReference>
<evidence type="ECO:0000313" key="8">
    <source>
        <dbReference type="Proteomes" id="UP000018468"/>
    </source>
</evidence>
<dbReference type="GeneTree" id="ENSGT00940000157424"/>
<dbReference type="PROSITE" id="PS50238">
    <property type="entry name" value="RHOGAP"/>
    <property type="match status" value="1"/>
</dbReference>
<dbReference type="PANTHER" id="PTHR45899:SF5">
    <property type="entry name" value="ARF-GAP WITH RHO-GAP DOMAIN, ANK REPEAT AND PH DOMAIN-CONTAINING PROTEIN 1-LIKE"/>
    <property type="match status" value="1"/>
</dbReference>
<evidence type="ECO:0000256" key="1">
    <source>
        <dbReference type="ARBA" id="ARBA00022468"/>
    </source>
</evidence>
<dbReference type="SUPFAM" id="SSF48350">
    <property type="entry name" value="GTPase activation domain, GAP"/>
    <property type="match status" value="1"/>
</dbReference>
<dbReference type="Gene3D" id="1.10.555.10">
    <property type="entry name" value="Rho GTPase activation protein"/>
    <property type="match status" value="1"/>
</dbReference>
<feature type="domain" description="PH" evidence="4">
    <location>
        <begin position="239"/>
        <end position="270"/>
    </location>
</feature>
<dbReference type="Pfam" id="PF00620">
    <property type="entry name" value="RhoGAP"/>
    <property type="match status" value="1"/>
</dbReference>
<dbReference type="InterPro" id="IPR000198">
    <property type="entry name" value="RhoGAP_dom"/>
</dbReference>
<dbReference type="PROSITE" id="PS50003">
    <property type="entry name" value="PH_DOMAIN"/>
    <property type="match status" value="1"/>
</dbReference>
<dbReference type="SUPFAM" id="SSF57863">
    <property type="entry name" value="ArfGap/RecO-like zinc finger"/>
    <property type="match status" value="1"/>
</dbReference>
<dbReference type="OMA" id="NEVQEGW"/>